<organism evidence="2 3">
    <name type="scientific">Amphimedon queenslandica</name>
    <name type="common">Sponge</name>
    <dbReference type="NCBI Taxonomy" id="400682"/>
    <lineage>
        <taxon>Eukaryota</taxon>
        <taxon>Metazoa</taxon>
        <taxon>Porifera</taxon>
        <taxon>Demospongiae</taxon>
        <taxon>Heteroscleromorpha</taxon>
        <taxon>Haplosclerida</taxon>
        <taxon>Niphatidae</taxon>
        <taxon>Amphimedon</taxon>
    </lineage>
</organism>
<reference evidence="2" key="2">
    <citation type="submission" date="2024-06" db="UniProtKB">
        <authorList>
            <consortium name="EnsemblMetazoa"/>
        </authorList>
    </citation>
    <scope>IDENTIFICATION</scope>
</reference>
<evidence type="ECO:0000313" key="2">
    <source>
        <dbReference type="EnsemblMetazoa" id="XP_019857207.1"/>
    </source>
</evidence>
<dbReference type="GO" id="GO:0036038">
    <property type="term" value="C:MKS complex"/>
    <property type="evidence" value="ECO:0007669"/>
    <property type="project" value="InterPro"/>
</dbReference>
<dbReference type="InterPro" id="IPR009030">
    <property type="entry name" value="Growth_fac_rcpt_cys_sf"/>
</dbReference>
<feature type="signal peptide" evidence="1">
    <location>
        <begin position="1"/>
        <end position="18"/>
    </location>
</feature>
<keyword evidence="1" id="KW-0732">Signal</keyword>
<evidence type="ECO:0000313" key="3">
    <source>
        <dbReference type="Proteomes" id="UP000007879"/>
    </source>
</evidence>
<dbReference type="GO" id="GO:0060271">
    <property type="term" value="P:cilium assembly"/>
    <property type="evidence" value="ECO:0007669"/>
    <property type="project" value="InterPro"/>
</dbReference>
<dbReference type="SUPFAM" id="SSF57184">
    <property type="entry name" value="Growth factor receptor domain"/>
    <property type="match status" value="1"/>
</dbReference>
<dbReference type="EnsemblMetazoa" id="XM_020001648.1">
    <property type="protein sequence ID" value="XP_019857207.1"/>
    <property type="gene ID" value="LOC109585522"/>
</dbReference>
<reference evidence="3" key="1">
    <citation type="journal article" date="2010" name="Nature">
        <title>The Amphimedon queenslandica genome and the evolution of animal complexity.</title>
        <authorList>
            <person name="Srivastava M."/>
            <person name="Simakov O."/>
            <person name="Chapman J."/>
            <person name="Fahey B."/>
            <person name="Gauthier M.E."/>
            <person name="Mitros T."/>
            <person name="Richards G.S."/>
            <person name="Conaco C."/>
            <person name="Dacre M."/>
            <person name="Hellsten U."/>
            <person name="Larroux C."/>
            <person name="Putnam N.H."/>
            <person name="Stanke M."/>
            <person name="Adamska M."/>
            <person name="Darling A."/>
            <person name="Degnan S.M."/>
            <person name="Oakley T.H."/>
            <person name="Plachetzki D.C."/>
            <person name="Zhai Y."/>
            <person name="Adamski M."/>
            <person name="Calcino A."/>
            <person name="Cummins S.F."/>
            <person name="Goodstein D.M."/>
            <person name="Harris C."/>
            <person name="Jackson D.J."/>
            <person name="Leys S.P."/>
            <person name="Shu S."/>
            <person name="Woodcroft B.J."/>
            <person name="Vervoort M."/>
            <person name="Kosik K.S."/>
            <person name="Manning G."/>
            <person name="Degnan B.M."/>
            <person name="Rokhsar D.S."/>
        </authorList>
    </citation>
    <scope>NUCLEOTIDE SEQUENCE [LARGE SCALE GENOMIC DNA]</scope>
</reference>
<protein>
    <recommendedName>
        <fullName evidence="4">Tyrosine-protein kinase ephrin type A/B receptor-like domain-containing protein</fullName>
    </recommendedName>
</protein>
<dbReference type="PANTHER" id="PTHR21274">
    <property type="entry name" value="MECKELIN"/>
    <property type="match status" value="1"/>
</dbReference>
<proteinExistence type="predicted"/>
<name>A0AAN0JKB3_AMPQE</name>
<dbReference type="Proteomes" id="UP000007879">
    <property type="component" value="Unassembled WGS sequence"/>
</dbReference>
<dbReference type="AlphaFoldDB" id="A0AAN0JKB3"/>
<feature type="chain" id="PRO_5042997277" description="Tyrosine-protein kinase ephrin type A/B receptor-like domain-containing protein" evidence="1">
    <location>
        <begin position="19"/>
        <end position="227"/>
    </location>
</feature>
<dbReference type="RefSeq" id="XP_019857207.1">
    <property type="nucleotide sequence ID" value="XM_020001648.1"/>
</dbReference>
<dbReference type="GeneID" id="109585522"/>
<evidence type="ECO:0000256" key="1">
    <source>
        <dbReference type="SAM" id="SignalP"/>
    </source>
</evidence>
<sequence>MILSTVLVILVLVSLGSCQSNVSPIDFNTPQSCNSAAQYFYPGNLSCISCPPNSVTSSNGLSCNCVTGYRQASNIGPVVCETCPSLSSVRSDDGLYCLTCLSPLIYTGGTCTGCEDQTSIFVDTIPINHSSTGDRRCQTCPASTIADSSKKLCIPCGISNCSNCLSFTNGVCFTQPLTPPTSTPFPFYSNFSSSLALCNNGSLNACQLLINLCVLASNVYFMIILLH</sequence>
<accession>A0AAN0JKB3</accession>
<dbReference type="PANTHER" id="PTHR21274:SF0">
    <property type="entry name" value="MECKELIN"/>
    <property type="match status" value="1"/>
</dbReference>
<evidence type="ECO:0008006" key="4">
    <source>
        <dbReference type="Google" id="ProtNLM"/>
    </source>
</evidence>
<dbReference type="InterPro" id="IPR019170">
    <property type="entry name" value="Meckelin"/>
</dbReference>
<dbReference type="KEGG" id="aqu:109585522"/>
<keyword evidence="3" id="KW-1185">Reference proteome</keyword>